<dbReference type="PANTHER" id="PTHR30055">
    <property type="entry name" value="HTH-TYPE TRANSCRIPTIONAL REGULATOR RUTR"/>
    <property type="match status" value="1"/>
</dbReference>
<keyword evidence="8" id="KW-1185">Reference proteome</keyword>
<protein>
    <recommendedName>
        <fullName evidence="6">HTH tetR-type domain-containing protein</fullName>
    </recommendedName>
</protein>
<dbReference type="InterPro" id="IPR009057">
    <property type="entry name" value="Homeodomain-like_sf"/>
</dbReference>
<keyword evidence="2 4" id="KW-0238">DNA-binding</keyword>
<feature type="domain" description="HTH tetR-type" evidence="6">
    <location>
        <begin position="19"/>
        <end position="78"/>
    </location>
</feature>
<evidence type="ECO:0000256" key="3">
    <source>
        <dbReference type="ARBA" id="ARBA00023163"/>
    </source>
</evidence>
<feature type="compositionally biased region" description="Low complexity" evidence="5">
    <location>
        <begin position="132"/>
        <end position="163"/>
    </location>
</feature>
<feature type="DNA-binding region" description="H-T-H motif" evidence="4">
    <location>
        <begin position="41"/>
        <end position="60"/>
    </location>
</feature>
<dbReference type="InterPro" id="IPR050109">
    <property type="entry name" value="HTH-type_TetR-like_transc_reg"/>
</dbReference>
<evidence type="ECO:0000256" key="2">
    <source>
        <dbReference type="ARBA" id="ARBA00023125"/>
    </source>
</evidence>
<feature type="compositionally biased region" description="Gly residues" evidence="5">
    <location>
        <begin position="177"/>
        <end position="187"/>
    </location>
</feature>
<gene>
    <name evidence="7" type="ORF">GCM10009539_85660</name>
</gene>
<dbReference type="EMBL" id="BAAAGX010000046">
    <property type="protein sequence ID" value="GAA0284358.1"/>
    <property type="molecule type" value="Genomic_DNA"/>
</dbReference>
<accession>A0ABP3F0D7</accession>
<organism evidence="7 8">
    <name type="scientific">Cryptosporangium japonicum</name>
    <dbReference type="NCBI Taxonomy" id="80872"/>
    <lineage>
        <taxon>Bacteria</taxon>
        <taxon>Bacillati</taxon>
        <taxon>Actinomycetota</taxon>
        <taxon>Actinomycetes</taxon>
        <taxon>Cryptosporangiales</taxon>
        <taxon>Cryptosporangiaceae</taxon>
        <taxon>Cryptosporangium</taxon>
    </lineage>
</organism>
<evidence type="ECO:0000313" key="7">
    <source>
        <dbReference type="EMBL" id="GAA0284358.1"/>
    </source>
</evidence>
<feature type="compositionally biased region" description="Basic and acidic residues" evidence="5">
    <location>
        <begin position="192"/>
        <end position="217"/>
    </location>
</feature>
<dbReference type="InterPro" id="IPR001647">
    <property type="entry name" value="HTH_TetR"/>
</dbReference>
<dbReference type="Gene3D" id="1.10.357.10">
    <property type="entry name" value="Tetracycline Repressor, domain 2"/>
    <property type="match status" value="1"/>
</dbReference>
<evidence type="ECO:0000313" key="8">
    <source>
        <dbReference type="Proteomes" id="UP001500967"/>
    </source>
</evidence>
<sequence length="285" mass="29236">MMAGMTPSERRRASALSPEQRRETIVRAALPLVAERGAAVTTAEVARAAGIAEGTIFRVFPDKNALLDAVVVEVLRPDHVIAQLESIDLDQPLAVRLTEAGEALAAHLMRLGAVLGTLHATGRPLSRHSGEPTAPATRGTAGTHDPADTVGTTGTTGAVGAAASRGVEDTGAECAGAEGGPGPGAGPVGFFERADSARAAAARRDPTGGRSLARDESQAATNAAVAELFEPEREHLRIAPDEAAGIFLSLLLARGRQPRPAADLETTVDVFLYGALDVPAPGSRS</sequence>
<dbReference type="Proteomes" id="UP001500967">
    <property type="component" value="Unassembled WGS sequence"/>
</dbReference>
<evidence type="ECO:0000256" key="1">
    <source>
        <dbReference type="ARBA" id="ARBA00023015"/>
    </source>
</evidence>
<evidence type="ECO:0000259" key="6">
    <source>
        <dbReference type="PROSITE" id="PS50977"/>
    </source>
</evidence>
<feature type="region of interest" description="Disordered" evidence="5">
    <location>
        <begin position="1"/>
        <end position="20"/>
    </location>
</feature>
<evidence type="ECO:0000256" key="4">
    <source>
        <dbReference type="PROSITE-ProRule" id="PRU00335"/>
    </source>
</evidence>
<keyword evidence="3" id="KW-0804">Transcription</keyword>
<reference evidence="8" key="1">
    <citation type="journal article" date="2019" name="Int. J. Syst. Evol. Microbiol.">
        <title>The Global Catalogue of Microorganisms (GCM) 10K type strain sequencing project: providing services to taxonomists for standard genome sequencing and annotation.</title>
        <authorList>
            <consortium name="The Broad Institute Genomics Platform"/>
            <consortium name="The Broad Institute Genome Sequencing Center for Infectious Disease"/>
            <person name="Wu L."/>
            <person name="Ma J."/>
        </authorList>
    </citation>
    <scope>NUCLEOTIDE SEQUENCE [LARGE SCALE GENOMIC DNA]</scope>
    <source>
        <strain evidence="8">JCM 10425</strain>
    </source>
</reference>
<dbReference type="PANTHER" id="PTHR30055:SF234">
    <property type="entry name" value="HTH-TYPE TRANSCRIPTIONAL REGULATOR BETI"/>
    <property type="match status" value="1"/>
</dbReference>
<name>A0ABP3F0D7_9ACTN</name>
<feature type="region of interest" description="Disordered" evidence="5">
    <location>
        <begin position="122"/>
        <end position="217"/>
    </location>
</feature>
<dbReference type="SUPFAM" id="SSF46689">
    <property type="entry name" value="Homeodomain-like"/>
    <property type="match status" value="1"/>
</dbReference>
<dbReference type="PROSITE" id="PS50977">
    <property type="entry name" value="HTH_TETR_2"/>
    <property type="match status" value="1"/>
</dbReference>
<evidence type="ECO:0000256" key="5">
    <source>
        <dbReference type="SAM" id="MobiDB-lite"/>
    </source>
</evidence>
<comment type="caution">
    <text evidence="7">The sequence shown here is derived from an EMBL/GenBank/DDBJ whole genome shotgun (WGS) entry which is preliminary data.</text>
</comment>
<dbReference type="PRINTS" id="PR00455">
    <property type="entry name" value="HTHTETR"/>
</dbReference>
<keyword evidence="1" id="KW-0805">Transcription regulation</keyword>
<dbReference type="Pfam" id="PF00440">
    <property type="entry name" value="TetR_N"/>
    <property type="match status" value="1"/>
</dbReference>
<proteinExistence type="predicted"/>